<proteinExistence type="inferred from homology"/>
<evidence type="ECO:0000313" key="5">
    <source>
        <dbReference type="Proteomes" id="UP000050794"/>
    </source>
</evidence>
<comment type="similarity">
    <text evidence="1">Belongs to the adenomatous polyposis coli (APC) family.</text>
</comment>
<evidence type="ECO:0000313" key="6">
    <source>
        <dbReference type="WBParaSite" id="TCNE_0001236301-mRNA-1"/>
    </source>
</evidence>
<organism evidence="5 6">
    <name type="scientific">Toxocara canis</name>
    <name type="common">Canine roundworm</name>
    <dbReference type="NCBI Taxonomy" id="6265"/>
    <lineage>
        <taxon>Eukaryota</taxon>
        <taxon>Metazoa</taxon>
        <taxon>Ecdysozoa</taxon>
        <taxon>Nematoda</taxon>
        <taxon>Chromadorea</taxon>
        <taxon>Rhabditida</taxon>
        <taxon>Spirurina</taxon>
        <taxon>Ascaridomorpha</taxon>
        <taxon>Ascaridoidea</taxon>
        <taxon>Toxocaridae</taxon>
        <taxon>Toxocara</taxon>
    </lineage>
</organism>
<dbReference type="PANTHER" id="PTHR12607">
    <property type="entry name" value="ADENOMATOUS POLYPOSIS COLI PROTEIN FAMILY"/>
    <property type="match status" value="1"/>
</dbReference>
<dbReference type="GO" id="GO:0008013">
    <property type="term" value="F:beta-catenin binding"/>
    <property type="evidence" value="ECO:0007669"/>
    <property type="project" value="InterPro"/>
</dbReference>
<dbReference type="AlphaFoldDB" id="A0A183UV43"/>
<dbReference type="SUPFAM" id="SSF48371">
    <property type="entry name" value="ARM repeat"/>
    <property type="match status" value="1"/>
</dbReference>
<evidence type="ECO:0000256" key="1">
    <source>
        <dbReference type="ARBA" id="ARBA00009051"/>
    </source>
</evidence>
<dbReference type="PANTHER" id="PTHR12607:SF12">
    <property type="entry name" value="APC-LIKE, ISOFORM A-RELATED"/>
    <property type="match status" value="1"/>
</dbReference>
<keyword evidence="5" id="KW-1185">Reference proteome</keyword>
<dbReference type="GO" id="GO:0016342">
    <property type="term" value="C:catenin complex"/>
    <property type="evidence" value="ECO:0007669"/>
    <property type="project" value="TreeGrafter"/>
</dbReference>
<dbReference type="GO" id="GO:0005881">
    <property type="term" value="C:cytoplasmic microtubule"/>
    <property type="evidence" value="ECO:0007669"/>
    <property type="project" value="TreeGrafter"/>
</dbReference>
<dbReference type="InterPro" id="IPR011989">
    <property type="entry name" value="ARM-like"/>
</dbReference>
<dbReference type="GO" id="GO:0008017">
    <property type="term" value="F:microtubule binding"/>
    <property type="evidence" value="ECO:0007669"/>
    <property type="project" value="TreeGrafter"/>
</dbReference>
<reference evidence="4 5" key="2">
    <citation type="submission" date="2018-11" db="EMBL/GenBank/DDBJ databases">
        <authorList>
            <consortium name="Pathogen Informatics"/>
        </authorList>
    </citation>
    <scope>NUCLEOTIDE SEQUENCE [LARGE SCALE GENOMIC DNA]</scope>
</reference>
<feature type="region of interest" description="Disordered" evidence="3">
    <location>
        <begin position="718"/>
        <end position="768"/>
    </location>
</feature>
<dbReference type="GO" id="GO:0007389">
    <property type="term" value="P:pattern specification process"/>
    <property type="evidence" value="ECO:0007669"/>
    <property type="project" value="TreeGrafter"/>
</dbReference>
<protein>
    <submittedName>
        <fullName evidence="6">Adenomatous polyposis coli protein</fullName>
    </submittedName>
</protein>
<dbReference type="InterPro" id="IPR000225">
    <property type="entry name" value="Armadillo"/>
</dbReference>
<accession>A0A183UV43</accession>
<dbReference type="GO" id="GO:0016477">
    <property type="term" value="P:cell migration"/>
    <property type="evidence" value="ECO:0007669"/>
    <property type="project" value="TreeGrafter"/>
</dbReference>
<feature type="compositionally biased region" description="Basic and acidic residues" evidence="3">
    <location>
        <begin position="723"/>
        <end position="733"/>
    </location>
</feature>
<dbReference type="GO" id="GO:0030877">
    <property type="term" value="C:beta-catenin destruction complex"/>
    <property type="evidence" value="ECO:0007669"/>
    <property type="project" value="TreeGrafter"/>
</dbReference>
<dbReference type="InterPro" id="IPR016024">
    <property type="entry name" value="ARM-type_fold"/>
</dbReference>
<dbReference type="GO" id="GO:0090090">
    <property type="term" value="P:negative regulation of canonical Wnt signaling pathway"/>
    <property type="evidence" value="ECO:0007669"/>
    <property type="project" value="TreeGrafter"/>
</dbReference>
<dbReference type="GO" id="GO:0016055">
    <property type="term" value="P:Wnt signaling pathway"/>
    <property type="evidence" value="ECO:0007669"/>
    <property type="project" value="UniProtKB-KW"/>
</dbReference>
<evidence type="ECO:0000313" key="4">
    <source>
        <dbReference type="EMBL" id="VDM43684.1"/>
    </source>
</evidence>
<evidence type="ECO:0000256" key="3">
    <source>
        <dbReference type="SAM" id="MobiDB-lite"/>
    </source>
</evidence>
<name>A0A183UV43_TOXCA</name>
<dbReference type="GO" id="GO:0007026">
    <property type="term" value="P:negative regulation of microtubule depolymerization"/>
    <property type="evidence" value="ECO:0007669"/>
    <property type="project" value="TreeGrafter"/>
</dbReference>
<feature type="compositionally biased region" description="Basic and acidic residues" evidence="3">
    <location>
        <begin position="680"/>
        <end position="702"/>
    </location>
</feature>
<dbReference type="WBParaSite" id="TCNE_0001236301-mRNA-1">
    <property type="protein sequence ID" value="TCNE_0001236301-mRNA-1"/>
    <property type="gene ID" value="TCNE_0001236301"/>
</dbReference>
<dbReference type="GO" id="GO:0045295">
    <property type="term" value="F:gamma-catenin binding"/>
    <property type="evidence" value="ECO:0007669"/>
    <property type="project" value="TreeGrafter"/>
</dbReference>
<keyword evidence="2" id="KW-0879">Wnt signaling pathway</keyword>
<dbReference type="GO" id="GO:0007399">
    <property type="term" value="P:nervous system development"/>
    <property type="evidence" value="ECO:0007669"/>
    <property type="project" value="TreeGrafter"/>
</dbReference>
<evidence type="ECO:0000256" key="2">
    <source>
        <dbReference type="ARBA" id="ARBA00022687"/>
    </source>
</evidence>
<sequence length="768" mass="83734">MCSVGDAGSTSSSTVLCESTLSVAMDVDDRIADLLDSLRWHCLRGRAPQDRDEDRLRKLHRQLEVIINEEPDDHRRRRLRHILPAANCIREQLLFLRQCLHSSTPLSTAVYVSRAHVALSDITKQSEEEEYRKLATIVGVLDAVAENLVLEVDAFGVDCGAENREIRKLIASALTNLTFGNAQSKRRLCAYPNLIDYVIRVIDDSHKLAQVYAGLLRNLSWMADAEMSATLSPTVAALTRASLRAYRGNETKCLCATLSALWNLASHSRDNKKAICEQSGFIDMIIELLTTEAQHTTLVEPASGVLKYASIYLAAVGATQLLSTLALHKMVLRLVDLLNSPSFTIIGNALGVLSQLLAKDHQLRVHVRLNHKAMQLLNHLRNSTRDDIRNAVKTVLEYLNAADLSSAFAPPYSYPHTATSSTYHGDGMSSSYGGTSTDTAPFMDAPRRLKLRSAQSHAPPSLLTAGLSASEAAPSLFTFPAARCAATMQHGFAPRPGERQPQQHFSSLPRHYFQQSKYTEVTSSRGEADLFSQPQPATSFAPPFAASMGLLGGQVQTESTSSQTSAYLPIGGAGAEMDDREEFEDSELARLDLRSDDPSFEVEDSVRCTRCTSTQSLSSLLPGEKSAWESCNNSAMNSNRLSPASATDLPDSPTQCMPLSHHDITIPSASDLTAKSSKIIAHDTEKPETSEEKAAEPDGRDDAQIADALSQLVDLELNVTGEDSPRGLKEEPTKQSSSADDDGDYGSFMGRADSELLNQSIEAAMPKR</sequence>
<reference evidence="6" key="1">
    <citation type="submission" date="2016-06" db="UniProtKB">
        <authorList>
            <consortium name="WormBaseParasite"/>
        </authorList>
    </citation>
    <scope>IDENTIFICATION</scope>
</reference>
<dbReference type="EMBL" id="UYWY01021231">
    <property type="protein sequence ID" value="VDM43684.1"/>
    <property type="molecule type" value="Genomic_DNA"/>
</dbReference>
<dbReference type="InterPro" id="IPR026818">
    <property type="entry name" value="Apc_fam"/>
</dbReference>
<dbReference type="GO" id="GO:0001708">
    <property type="term" value="P:cell fate specification"/>
    <property type="evidence" value="ECO:0007669"/>
    <property type="project" value="TreeGrafter"/>
</dbReference>
<gene>
    <name evidence="4" type="ORF">TCNE_LOCUS12363</name>
</gene>
<dbReference type="Proteomes" id="UP000050794">
    <property type="component" value="Unassembled WGS sequence"/>
</dbReference>
<feature type="region of interest" description="Disordered" evidence="3">
    <location>
        <begin position="679"/>
        <end position="702"/>
    </location>
</feature>
<dbReference type="Gene3D" id="1.25.10.10">
    <property type="entry name" value="Leucine-rich Repeat Variant"/>
    <property type="match status" value="1"/>
</dbReference>
<dbReference type="SMART" id="SM00185">
    <property type="entry name" value="ARM"/>
    <property type="match status" value="3"/>
</dbReference>